<accession>A0A8B8J0C7</accession>
<protein>
    <submittedName>
        <fullName evidence="3">Uncharacterized protein LOC103698156</fullName>
    </submittedName>
</protein>
<proteinExistence type="predicted"/>
<evidence type="ECO:0000256" key="1">
    <source>
        <dbReference type="SAM" id="MobiDB-lite"/>
    </source>
</evidence>
<gene>
    <name evidence="3" type="primary">LOC103698156</name>
</gene>
<sequence length="111" mass="12675">MNPLRHLSFQSRPPFSHRWRPPGRDEGIALDLRIWLQNDDMVYFEDLLGLGGLEIKNKGQKQKATGRVGDHLAAGDRGLKNGTLIIQTSNLLETFNNQVILFDFEELDFVL</sequence>
<dbReference type="GeneID" id="103698156"/>
<evidence type="ECO:0000313" key="2">
    <source>
        <dbReference type="Proteomes" id="UP000228380"/>
    </source>
</evidence>
<dbReference type="RefSeq" id="XP_026657309.1">
    <property type="nucleotide sequence ID" value="XM_026801508.2"/>
</dbReference>
<keyword evidence="2" id="KW-1185">Reference proteome</keyword>
<dbReference type="AlphaFoldDB" id="A0A8B8J0C7"/>
<name>A0A8B8J0C7_PHODC</name>
<evidence type="ECO:0000313" key="3">
    <source>
        <dbReference type="RefSeq" id="XP_026657309.1"/>
    </source>
</evidence>
<feature type="region of interest" description="Disordered" evidence="1">
    <location>
        <begin position="1"/>
        <end position="23"/>
    </location>
</feature>
<dbReference type="Proteomes" id="UP000228380">
    <property type="component" value="Unplaced"/>
</dbReference>
<dbReference type="KEGG" id="pda:103698156"/>
<organism evidence="2 3">
    <name type="scientific">Phoenix dactylifera</name>
    <name type="common">Date palm</name>
    <dbReference type="NCBI Taxonomy" id="42345"/>
    <lineage>
        <taxon>Eukaryota</taxon>
        <taxon>Viridiplantae</taxon>
        <taxon>Streptophyta</taxon>
        <taxon>Embryophyta</taxon>
        <taxon>Tracheophyta</taxon>
        <taxon>Spermatophyta</taxon>
        <taxon>Magnoliopsida</taxon>
        <taxon>Liliopsida</taxon>
        <taxon>Arecaceae</taxon>
        <taxon>Coryphoideae</taxon>
        <taxon>Phoeniceae</taxon>
        <taxon>Phoenix</taxon>
    </lineage>
</organism>
<reference evidence="3" key="1">
    <citation type="submission" date="2025-08" db="UniProtKB">
        <authorList>
            <consortium name="RefSeq"/>
        </authorList>
    </citation>
    <scope>IDENTIFICATION</scope>
    <source>
        <tissue evidence="3">Young leaves</tissue>
    </source>
</reference>